<sequence length="137" mass="15156">MICSTVCRYKAFITTEYCWCTVAAQQYRQCCAAPRSIMHPLLRSSSTVPDTCMTTALTDTRLCPVCGFSNQCSLADPRTADQPCWCFSENIDPALLAALPEDIRNQACLCPRCALGVVHKPAFDSGQRPEETRPLTE</sequence>
<dbReference type="AlphaFoldDB" id="A0A3M6C2M5"/>
<evidence type="ECO:0000313" key="2">
    <source>
        <dbReference type="Proteomes" id="UP000271631"/>
    </source>
</evidence>
<evidence type="ECO:0008006" key="3">
    <source>
        <dbReference type="Google" id="ProtNLM"/>
    </source>
</evidence>
<protein>
    <recommendedName>
        <fullName evidence="3">Helicase</fullName>
    </recommendedName>
</protein>
<evidence type="ECO:0000313" key="1">
    <source>
        <dbReference type="EMBL" id="RMV37716.1"/>
    </source>
</evidence>
<name>A0A3M6C2M5_PSEYM</name>
<dbReference type="InterPro" id="IPR032720">
    <property type="entry name" value="Cys_rich_CWC"/>
</dbReference>
<proteinExistence type="predicted"/>
<accession>A0A3M6C2M5</accession>
<comment type="caution">
    <text evidence="1">The sequence shown here is derived from an EMBL/GenBank/DDBJ whole genome shotgun (WGS) entry which is preliminary data.</text>
</comment>
<dbReference type="Proteomes" id="UP000271631">
    <property type="component" value="Unassembled WGS sequence"/>
</dbReference>
<dbReference type="EMBL" id="RBUQ01000134">
    <property type="protein sequence ID" value="RMV37716.1"/>
    <property type="molecule type" value="Genomic_DNA"/>
</dbReference>
<reference evidence="1 2" key="1">
    <citation type="submission" date="2018-08" db="EMBL/GenBank/DDBJ databases">
        <title>Recombination of ecologically and evolutionarily significant loci maintains genetic cohesion in the Pseudomonas syringae species complex.</title>
        <authorList>
            <person name="Dillon M."/>
            <person name="Thakur S."/>
            <person name="Almeida R.N.D."/>
            <person name="Weir B.S."/>
            <person name="Guttman D.S."/>
        </authorList>
    </citation>
    <scope>NUCLEOTIDE SEQUENCE [LARGE SCALE GENOMIC DNA]</scope>
    <source>
        <strain evidence="1 2">ICMP 11281</strain>
    </source>
</reference>
<dbReference type="Pfam" id="PF14375">
    <property type="entry name" value="Cys_rich_CWC"/>
    <property type="match status" value="1"/>
</dbReference>
<gene>
    <name evidence="1" type="ORF">ALP13_04762</name>
</gene>
<organism evidence="1 2">
    <name type="scientific">Pseudomonas syringae pv. maculicola</name>
    <dbReference type="NCBI Taxonomy" id="59511"/>
    <lineage>
        <taxon>Bacteria</taxon>
        <taxon>Pseudomonadati</taxon>
        <taxon>Pseudomonadota</taxon>
        <taxon>Gammaproteobacteria</taxon>
        <taxon>Pseudomonadales</taxon>
        <taxon>Pseudomonadaceae</taxon>
        <taxon>Pseudomonas</taxon>
    </lineage>
</organism>